<reference evidence="1" key="1">
    <citation type="submission" date="2021-03" db="EMBL/GenBank/DDBJ databases">
        <title>Draft genome sequence of rust myrtle Austropuccinia psidii MF-1, a brazilian biotype.</title>
        <authorList>
            <person name="Quecine M.C."/>
            <person name="Pachon D.M.R."/>
            <person name="Bonatelli M.L."/>
            <person name="Correr F.H."/>
            <person name="Franceschini L.M."/>
            <person name="Leite T.F."/>
            <person name="Margarido G.R.A."/>
            <person name="Almeida C.A."/>
            <person name="Ferrarezi J.A."/>
            <person name="Labate C.A."/>
        </authorList>
    </citation>
    <scope>NUCLEOTIDE SEQUENCE</scope>
    <source>
        <strain evidence="1">MF-1</strain>
    </source>
</reference>
<dbReference type="AlphaFoldDB" id="A0A9Q3JYF4"/>
<dbReference type="EMBL" id="AVOT02084890">
    <property type="protein sequence ID" value="MBW0569710.1"/>
    <property type="molecule type" value="Genomic_DNA"/>
</dbReference>
<protein>
    <submittedName>
        <fullName evidence="1">Uncharacterized protein</fullName>
    </submittedName>
</protein>
<evidence type="ECO:0000313" key="1">
    <source>
        <dbReference type="EMBL" id="MBW0569710.1"/>
    </source>
</evidence>
<name>A0A9Q3JYF4_9BASI</name>
<accession>A0A9Q3JYF4</accession>
<comment type="caution">
    <text evidence="1">The sequence shown here is derived from an EMBL/GenBank/DDBJ whole genome shotgun (WGS) entry which is preliminary data.</text>
</comment>
<keyword evidence="2" id="KW-1185">Reference proteome</keyword>
<dbReference type="Proteomes" id="UP000765509">
    <property type="component" value="Unassembled WGS sequence"/>
</dbReference>
<evidence type="ECO:0000313" key="2">
    <source>
        <dbReference type="Proteomes" id="UP000765509"/>
    </source>
</evidence>
<gene>
    <name evidence="1" type="ORF">O181_109425</name>
</gene>
<sequence>MSLKAQSHFKTICNVWVITPHDARQKLGMLIFVHEKISTPPPAHLTPLPCLLSCMNWLLHPRLIFTKPQHAYMPTPPKDMPPWPPPISALTTPYASTPLLLKMLTLPQHPQYMPLRQPLSLLMPAPLRHLPSLCLCSALLRCLQCHPHTGLISSAT</sequence>
<proteinExistence type="predicted"/>
<organism evidence="1 2">
    <name type="scientific">Austropuccinia psidii MF-1</name>
    <dbReference type="NCBI Taxonomy" id="1389203"/>
    <lineage>
        <taxon>Eukaryota</taxon>
        <taxon>Fungi</taxon>
        <taxon>Dikarya</taxon>
        <taxon>Basidiomycota</taxon>
        <taxon>Pucciniomycotina</taxon>
        <taxon>Pucciniomycetes</taxon>
        <taxon>Pucciniales</taxon>
        <taxon>Sphaerophragmiaceae</taxon>
        <taxon>Austropuccinia</taxon>
    </lineage>
</organism>